<protein>
    <submittedName>
        <fullName evidence="2">Histidine kinase</fullName>
    </submittedName>
</protein>
<dbReference type="Proteomes" id="UP000093199">
    <property type="component" value="Unassembled WGS sequence"/>
</dbReference>
<gene>
    <name evidence="2" type="ORF">A6M13_12815</name>
</gene>
<keyword evidence="3" id="KW-1185">Reference proteome</keyword>
<organism evidence="2 3">
    <name type="scientific">Caryophanon tenue</name>
    <dbReference type="NCBI Taxonomy" id="33978"/>
    <lineage>
        <taxon>Bacteria</taxon>
        <taxon>Bacillati</taxon>
        <taxon>Bacillota</taxon>
        <taxon>Bacilli</taxon>
        <taxon>Bacillales</taxon>
        <taxon>Caryophanaceae</taxon>
        <taxon>Caryophanon</taxon>
    </lineage>
</organism>
<dbReference type="GO" id="GO:0016301">
    <property type="term" value="F:kinase activity"/>
    <property type="evidence" value="ECO:0007669"/>
    <property type="project" value="UniProtKB-KW"/>
</dbReference>
<dbReference type="PROSITE" id="PS50930">
    <property type="entry name" value="HTH_LYTTR"/>
    <property type="match status" value="1"/>
</dbReference>
<dbReference type="EMBL" id="MASJ01000010">
    <property type="protein sequence ID" value="OCS86588.1"/>
    <property type="molecule type" value="Genomic_DNA"/>
</dbReference>
<dbReference type="OrthoDB" id="9802383at2"/>
<comment type="caution">
    <text evidence="2">The sequence shown here is derived from an EMBL/GenBank/DDBJ whole genome shotgun (WGS) entry which is preliminary data.</text>
</comment>
<sequence>MTTLQTVHVQEIEHWAKLLREWIPKDATIVVAIDNIYIYCQASVHHIHLTIGEDVHPQSVAAHVLRTRQKTDALMDESIFGTPYYCLGYPITLQNQPAALMVVLAATFVPTTPKPLSFITGKLKDDWIPIPIEQITYIESLQKHTWFYVGQDAYKTTITLKELQLRLPEQFMRIHRSYIINIASIARIKRDFTSNLIVVLKSGIELPVSQSYVAQVRKILEF</sequence>
<dbReference type="PANTHER" id="PTHR37299:SF4">
    <property type="entry name" value="TRANSCRIPTIONAL REGULATOR"/>
    <property type="match status" value="1"/>
</dbReference>
<dbReference type="AlphaFoldDB" id="A0A1C0YHC4"/>
<name>A0A1C0YHC4_9BACL</name>
<keyword evidence="2" id="KW-0808">Transferase</keyword>
<accession>A0A1C0YHC4</accession>
<dbReference type="SMART" id="SM00850">
    <property type="entry name" value="LytTR"/>
    <property type="match status" value="1"/>
</dbReference>
<dbReference type="GO" id="GO:0003677">
    <property type="term" value="F:DNA binding"/>
    <property type="evidence" value="ECO:0007669"/>
    <property type="project" value="InterPro"/>
</dbReference>
<dbReference type="Gene3D" id="2.20.25.10">
    <property type="match status" value="1"/>
</dbReference>
<dbReference type="Pfam" id="PF04397">
    <property type="entry name" value="LytTR"/>
    <property type="match status" value="1"/>
</dbReference>
<proteinExistence type="predicted"/>
<reference evidence="2 3" key="1">
    <citation type="submission" date="2016-07" db="EMBL/GenBank/DDBJ databases">
        <title>Caryophanon tenue genome sequencing.</title>
        <authorList>
            <person name="Verma A."/>
            <person name="Pal Y."/>
            <person name="Krishnamurthi S."/>
        </authorList>
    </citation>
    <scope>NUCLEOTIDE SEQUENCE [LARGE SCALE GENOMIC DNA]</scope>
    <source>
        <strain evidence="2 3">DSM 14152</strain>
    </source>
</reference>
<dbReference type="GO" id="GO:0000156">
    <property type="term" value="F:phosphorelay response regulator activity"/>
    <property type="evidence" value="ECO:0007669"/>
    <property type="project" value="InterPro"/>
</dbReference>
<keyword evidence="2" id="KW-0418">Kinase</keyword>
<dbReference type="STRING" id="33978.A6M13_12815"/>
<dbReference type="RefSeq" id="WP_066544576.1">
    <property type="nucleotide sequence ID" value="NZ_MASJ01000010.1"/>
</dbReference>
<dbReference type="InterPro" id="IPR007492">
    <property type="entry name" value="LytTR_DNA-bd_dom"/>
</dbReference>
<evidence type="ECO:0000313" key="3">
    <source>
        <dbReference type="Proteomes" id="UP000093199"/>
    </source>
</evidence>
<dbReference type="Gene3D" id="2.40.50.40">
    <property type="match status" value="1"/>
</dbReference>
<dbReference type="InterPro" id="IPR046947">
    <property type="entry name" value="LytR-like"/>
</dbReference>
<evidence type="ECO:0000259" key="1">
    <source>
        <dbReference type="PROSITE" id="PS50930"/>
    </source>
</evidence>
<feature type="domain" description="HTH LytTR-type" evidence="1">
    <location>
        <begin position="119"/>
        <end position="222"/>
    </location>
</feature>
<dbReference type="PANTHER" id="PTHR37299">
    <property type="entry name" value="TRANSCRIPTIONAL REGULATOR-RELATED"/>
    <property type="match status" value="1"/>
</dbReference>
<evidence type="ECO:0000313" key="2">
    <source>
        <dbReference type="EMBL" id="OCS86588.1"/>
    </source>
</evidence>